<dbReference type="Gramene" id="QL04p084164:mrna">
    <property type="protein sequence ID" value="QL04p084164:mrna"/>
    <property type="gene ID" value="QL04p084164"/>
</dbReference>
<proteinExistence type="predicted"/>
<dbReference type="EMBL" id="LRBV02000004">
    <property type="status" value="NOT_ANNOTATED_CDS"/>
    <property type="molecule type" value="Genomic_DNA"/>
</dbReference>
<sequence length="109" mass="12130">MLILKGLQYDLELVTHQLVFLPLPGRRGSRCSVNPASRCALFSRSNETQGLRSSLRAQFLAWNGRTSKEATITPSQLEPSQCSNTFMPPLELKVHATKPGELKHIVKSL</sequence>
<reference evidence="1 2" key="1">
    <citation type="journal article" date="2016" name="G3 (Bethesda)">
        <title>First Draft Assembly and Annotation of the Genome of a California Endemic Oak Quercus lobata Nee (Fagaceae).</title>
        <authorList>
            <person name="Sork V.L."/>
            <person name="Fitz-Gibbon S.T."/>
            <person name="Puiu D."/>
            <person name="Crepeau M."/>
            <person name="Gugger P.F."/>
            <person name="Sherman R."/>
            <person name="Stevens K."/>
            <person name="Langley C.H."/>
            <person name="Pellegrini M."/>
            <person name="Salzberg S.L."/>
        </authorList>
    </citation>
    <scope>NUCLEOTIDE SEQUENCE [LARGE SCALE GENOMIC DNA]</scope>
    <source>
        <strain evidence="1 2">cv. SW786</strain>
    </source>
</reference>
<dbReference type="AlphaFoldDB" id="A0A7N2LI04"/>
<dbReference type="EnsemblPlants" id="QL04p084164:mrna">
    <property type="protein sequence ID" value="QL04p084164:mrna"/>
    <property type="gene ID" value="QL04p084164"/>
</dbReference>
<organism evidence="1 2">
    <name type="scientific">Quercus lobata</name>
    <name type="common">Valley oak</name>
    <dbReference type="NCBI Taxonomy" id="97700"/>
    <lineage>
        <taxon>Eukaryota</taxon>
        <taxon>Viridiplantae</taxon>
        <taxon>Streptophyta</taxon>
        <taxon>Embryophyta</taxon>
        <taxon>Tracheophyta</taxon>
        <taxon>Spermatophyta</taxon>
        <taxon>Magnoliopsida</taxon>
        <taxon>eudicotyledons</taxon>
        <taxon>Gunneridae</taxon>
        <taxon>Pentapetalae</taxon>
        <taxon>rosids</taxon>
        <taxon>fabids</taxon>
        <taxon>Fagales</taxon>
        <taxon>Fagaceae</taxon>
        <taxon>Quercus</taxon>
    </lineage>
</organism>
<evidence type="ECO:0000313" key="2">
    <source>
        <dbReference type="Proteomes" id="UP000594261"/>
    </source>
</evidence>
<dbReference type="InParanoid" id="A0A7N2LI04"/>
<keyword evidence="2" id="KW-1185">Reference proteome</keyword>
<protein>
    <submittedName>
        <fullName evidence="1">Uncharacterized protein</fullName>
    </submittedName>
</protein>
<name>A0A7N2LI04_QUELO</name>
<dbReference type="AntiFam" id="ANF00039">
    <property type="entry name" value="Antisense to SRP RNA"/>
</dbReference>
<reference evidence="1" key="2">
    <citation type="submission" date="2021-01" db="UniProtKB">
        <authorList>
            <consortium name="EnsemblPlants"/>
        </authorList>
    </citation>
    <scope>IDENTIFICATION</scope>
</reference>
<dbReference type="Proteomes" id="UP000594261">
    <property type="component" value="Chromosome 4"/>
</dbReference>
<accession>A0A7N2LI04</accession>
<evidence type="ECO:0000313" key="1">
    <source>
        <dbReference type="EnsemblPlants" id="QL04p084164:mrna"/>
    </source>
</evidence>